<dbReference type="GO" id="GO:0009055">
    <property type="term" value="F:electron transfer activity"/>
    <property type="evidence" value="ECO:0007669"/>
    <property type="project" value="InterPro"/>
</dbReference>
<dbReference type="SUPFAM" id="SSF46626">
    <property type="entry name" value="Cytochrome c"/>
    <property type="match status" value="1"/>
</dbReference>
<dbReference type="GO" id="GO:0020037">
    <property type="term" value="F:heme binding"/>
    <property type="evidence" value="ECO:0007669"/>
    <property type="project" value="InterPro"/>
</dbReference>
<evidence type="ECO:0000256" key="1">
    <source>
        <dbReference type="ARBA" id="ARBA00022617"/>
    </source>
</evidence>
<gene>
    <name evidence="6" type="ORF">M23134_05604</name>
</gene>
<accession>A1ZI64</accession>
<keyword evidence="1 4" id="KW-0349">Heme</keyword>
<dbReference type="EMBL" id="AAWS01000009">
    <property type="protein sequence ID" value="EAY29732.1"/>
    <property type="molecule type" value="Genomic_DNA"/>
</dbReference>
<dbReference type="InterPro" id="IPR036909">
    <property type="entry name" value="Cyt_c-like_dom_sf"/>
</dbReference>
<dbReference type="eggNOG" id="COG2010">
    <property type="taxonomic scope" value="Bacteria"/>
</dbReference>
<dbReference type="Pfam" id="PF00034">
    <property type="entry name" value="Cytochrom_C"/>
    <property type="match status" value="1"/>
</dbReference>
<evidence type="ECO:0000313" key="7">
    <source>
        <dbReference type="Proteomes" id="UP000004095"/>
    </source>
</evidence>
<comment type="caution">
    <text evidence="6">The sequence shown here is derived from an EMBL/GenBank/DDBJ whole genome shotgun (WGS) entry which is preliminary data.</text>
</comment>
<dbReference type="InterPro" id="IPR009056">
    <property type="entry name" value="Cyt_c-like_dom"/>
</dbReference>
<keyword evidence="7" id="KW-1185">Reference proteome</keyword>
<evidence type="ECO:0000259" key="5">
    <source>
        <dbReference type="PROSITE" id="PS51007"/>
    </source>
</evidence>
<evidence type="ECO:0000313" key="6">
    <source>
        <dbReference type="EMBL" id="EAY29732.1"/>
    </source>
</evidence>
<evidence type="ECO:0000256" key="4">
    <source>
        <dbReference type="PROSITE-ProRule" id="PRU00433"/>
    </source>
</evidence>
<reference evidence="6 7" key="1">
    <citation type="submission" date="2007-01" db="EMBL/GenBank/DDBJ databases">
        <authorList>
            <person name="Haygood M."/>
            <person name="Podell S."/>
            <person name="Anderson C."/>
            <person name="Hopkinson B."/>
            <person name="Roe K."/>
            <person name="Barbeau K."/>
            <person name="Gaasterland T."/>
            <person name="Ferriera S."/>
            <person name="Johnson J."/>
            <person name="Kravitz S."/>
            <person name="Beeson K."/>
            <person name="Sutton G."/>
            <person name="Rogers Y.-H."/>
            <person name="Friedman R."/>
            <person name="Frazier M."/>
            <person name="Venter J.C."/>
        </authorList>
    </citation>
    <scope>NUCLEOTIDE SEQUENCE [LARGE SCALE GENOMIC DNA]</scope>
    <source>
        <strain evidence="6 7">ATCC 23134</strain>
    </source>
</reference>
<evidence type="ECO:0000256" key="3">
    <source>
        <dbReference type="ARBA" id="ARBA00023004"/>
    </source>
</evidence>
<dbReference type="Gene3D" id="1.10.760.10">
    <property type="entry name" value="Cytochrome c-like domain"/>
    <property type="match status" value="1"/>
</dbReference>
<keyword evidence="3 4" id="KW-0408">Iron</keyword>
<protein>
    <submittedName>
        <fullName evidence="6">Cytochrome c, class I</fullName>
    </submittedName>
</protein>
<dbReference type="GO" id="GO:0046872">
    <property type="term" value="F:metal ion binding"/>
    <property type="evidence" value="ECO:0007669"/>
    <property type="project" value="UniProtKB-KW"/>
</dbReference>
<dbReference type="AlphaFoldDB" id="A1ZI64"/>
<proteinExistence type="predicted"/>
<sequence>MQTEPLPGCATQDKLATYPPNCIPTPTFTNSEQALFTQGKVLFNNNCEPCHNPGAVVIVGPGLKGILDRRSIDWLASWVQNSQKVIASGDLYAVKLYNKYGKTTMQSFGLTTSEIKAVLFYVGNYGSKEVVCIDSLSTSENTRD</sequence>
<dbReference type="Proteomes" id="UP000004095">
    <property type="component" value="Unassembled WGS sequence"/>
</dbReference>
<name>A1ZI64_MICM2</name>
<keyword evidence="2 4" id="KW-0479">Metal-binding</keyword>
<dbReference type="PROSITE" id="PS51007">
    <property type="entry name" value="CYTC"/>
    <property type="match status" value="1"/>
</dbReference>
<feature type="domain" description="Cytochrome c" evidence="5">
    <location>
        <begin position="34"/>
        <end position="126"/>
    </location>
</feature>
<evidence type="ECO:0000256" key="2">
    <source>
        <dbReference type="ARBA" id="ARBA00022723"/>
    </source>
</evidence>
<organism evidence="6 7">
    <name type="scientific">Microscilla marina ATCC 23134</name>
    <dbReference type="NCBI Taxonomy" id="313606"/>
    <lineage>
        <taxon>Bacteria</taxon>
        <taxon>Pseudomonadati</taxon>
        <taxon>Bacteroidota</taxon>
        <taxon>Cytophagia</taxon>
        <taxon>Cytophagales</taxon>
        <taxon>Microscillaceae</taxon>
        <taxon>Microscilla</taxon>
    </lineage>
</organism>